<evidence type="ECO:0000256" key="5">
    <source>
        <dbReference type="ARBA" id="ARBA00022692"/>
    </source>
</evidence>
<comment type="subcellular location">
    <subcellularLocation>
        <location evidence="1">Membrane</location>
        <topology evidence="1">Multi-pass membrane protein</topology>
    </subcellularLocation>
</comment>
<protein>
    <recommendedName>
        <fullName evidence="13">Sodium/calcium exchanger membrane region domain-containing protein</fullName>
    </recommendedName>
</protein>
<dbReference type="Proteomes" id="UP000306102">
    <property type="component" value="Unassembled WGS sequence"/>
</dbReference>
<dbReference type="GO" id="GO:0008324">
    <property type="term" value="F:monoatomic cation transmembrane transporter activity"/>
    <property type="evidence" value="ECO:0007669"/>
    <property type="project" value="TreeGrafter"/>
</dbReference>
<dbReference type="InterPro" id="IPR051359">
    <property type="entry name" value="CaCA_antiporter"/>
</dbReference>
<feature type="transmembrane region" description="Helical" evidence="12">
    <location>
        <begin position="498"/>
        <end position="527"/>
    </location>
</feature>
<feature type="transmembrane region" description="Helical" evidence="12">
    <location>
        <begin position="563"/>
        <end position="586"/>
    </location>
</feature>
<dbReference type="GO" id="GO:0006813">
    <property type="term" value="P:potassium ion transport"/>
    <property type="evidence" value="ECO:0007669"/>
    <property type="project" value="UniProtKB-KW"/>
</dbReference>
<feature type="transmembrane region" description="Helical" evidence="12">
    <location>
        <begin position="430"/>
        <end position="446"/>
    </location>
</feature>
<evidence type="ECO:0000256" key="9">
    <source>
        <dbReference type="ARBA" id="ARBA00023136"/>
    </source>
</evidence>
<evidence type="ECO:0000256" key="3">
    <source>
        <dbReference type="ARBA" id="ARBA00022449"/>
    </source>
</evidence>
<keyword evidence="6" id="KW-0630">Potassium</keyword>
<evidence type="ECO:0000313" key="15">
    <source>
        <dbReference type="Proteomes" id="UP000306102"/>
    </source>
</evidence>
<feature type="transmembrane region" description="Helical" evidence="12">
    <location>
        <begin position="243"/>
        <end position="264"/>
    </location>
</feature>
<evidence type="ECO:0000256" key="7">
    <source>
        <dbReference type="ARBA" id="ARBA00022989"/>
    </source>
</evidence>
<feature type="transmembrane region" description="Helical" evidence="12">
    <location>
        <begin position="219"/>
        <end position="237"/>
    </location>
</feature>
<keyword evidence="4" id="KW-0633">Potassium transport</keyword>
<keyword evidence="9 12" id="KW-0472">Membrane</keyword>
<dbReference type="GO" id="GO:0006814">
    <property type="term" value="P:sodium ion transport"/>
    <property type="evidence" value="ECO:0007669"/>
    <property type="project" value="UniProtKB-KW"/>
</dbReference>
<dbReference type="PANTHER" id="PTHR12266:SF33">
    <property type="entry name" value="CATION_CALCIUM EXCHANGER 5"/>
    <property type="match status" value="1"/>
</dbReference>
<sequence length="656" mass="72256">MLANSSFNWLSSSCTPPINDASFSRAETILPIKSPTAAKAMLAFYLPIPSRVLKRNSLSLLNTITTTTSLSCSCILRTPPHNRCSFSLLHCNGDSNSLINYFSLHFCLFHQNPFASVPFLFLTILFQFYVLVKTAQDQFSVVVTKLVTHLNLSPSIGAVTLLALGNGAPDVFASVVAVCGGHPRTGFGAILSAGTFVSALVVGFVAIYAAPFSVDPVPFVRDVLFYLTAALFLFYVYLSAEIFLWQAIGFVGFYLFFVGFVFWMDLGMNGGKRKSGVEVGGGLVGDVEVQKDLIALDYENEELLGKVEGGKPGFHFRQVGRQTMELSTCRNLSLGDIFCLFTKAKSLRNIYWNGSMRWTLPLNAIENKIAIFGFMWQPLFIERNKEGQIMAPSHTLIYSDLEISKVWELPVSILLKLTIPQTSPSQWNRFYRSANVVLCPLALLYSCNSFMPLNHPISFLLPNFHFPLWLVVLFACSSLAVLHYIVQKEPPKTEEIPVVLIAFVMSVFWISVMAGELLNCLAALGALLELPPALLGLTVLAWGNSVGDLVADVAVAKAGQPALAMAGCFAGPMFKMLFGLATALVIQTANVYPKAYELHFHVSIVVAFVFLLLSLMGSLLVITWYRFRVPRFWGFCLVGLYVSFIAVSLVIAKFTV</sequence>
<feature type="transmembrane region" description="Helical" evidence="12">
    <location>
        <begin position="598"/>
        <end position="625"/>
    </location>
</feature>
<feature type="domain" description="Sodium/calcium exchanger membrane region" evidence="13">
    <location>
        <begin position="500"/>
        <end position="649"/>
    </location>
</feature>
<feature type="transmembrane region" description="Helical" evidence="12">
    <location>
        <begin position="114"/>
        <end position="132"/>
    </location>
</feature>
<dbReference type="PANTHER" id="PTHR12266">
    <property type="entry name" value="NA+/CA2+ K+ INDEPENDENT EXCHANGER"/>
    <property type="match status" value="1"/>
</dbReference>
<evidence type="ECO:0000256" key="12">
    <source>
        <dbReference type="SAM" id="Phobius"/>
    </source>
</evidence>
<evidence type="ECO:0000256" key="11">
    <source>
        <dbReference type="ARBA" id="ARBA00038187"/>
    </source>
</evidence>
<keyword evidence="10" id="KW-0739">Sodium transport</keyword>
<keyword evidence="7 12" id="KW-1133">Transmembrane helix</keyword>
<feature type="domain" description="Sodium/calcium exchanger membrane region" evidence="13">
    <location>
        <begin position="123"/>
        <end position="263"/>
    </location>
</feature>
<dbReference type="InterPro" id="IPR004837">
    <property type="entry name" value="NaCa_Exmemb"/>
</dbReference>
<organism evidence="14 15">
    <name type="scientific">Camellia sinensis var. sinensis</name>
    <name type="common">China tea</name>
    <dbReference type="NCBI Taxonomy" id="542762"/>
    <lineage>
        <taxon>Eukaryota</taxon>
        <taxon>Viridiplantae</taxon>
        <taxon>Streptophyta</taxon>
        <taxon>Embryophyta</taxon>
        <taxon>Tracheophyta</taxon>
        <taxon>Spermatophyta</taxon>
        <taxon>Magnoliopsida</taxon>
        <taxon>eudicotyledons</taxon>
        <taxon>Gunneridae</taxon>
        <taxon>Pentapetalae</taxon>
        <taxon>asterids</taxon>
        <taxon>Ericales</taxon>
        <taxon>Theaceae</taxon>
        <taxon>Camellia</taxon>
    </lineage>
</organism>
<comment type="caution">
    <text evidence="14">The sequence shown here is derived from an EMBL/GenBank/DDBJ whole genome shotgun (WGS) entry which is preliminary data.</text>
</comment>
<evidence type="ECO:0000256" key="6">
    <source>
        <dbReference type="ARBA" id="ARBA00022958"/>
    </source>
</evidence>
<name>A0A4V3WNC0_CAMSN</name>
<feature type="transmembrane region" description="Helical" evidence="12">
    <location>
        <begin position="466"/>
        <end position="486"/>
    </location>
</feature>
<dbReference type="AlphaFoldDB" id="A0A4V3WNC0"/>
<feature type="transmembrane region" description="Helical" evidence="12">
    <location>
        <begin position="632"/>
        <end position="652"/>
    </location>
</feature>
<dbReference type="Pfam" id="PF01699">
    <property type="entry name" value="Na_Ca_ex"/>
    <property type="match status" value="2"/>
</dbReference>
<keyword evidence="15" id="KW-1185">Reference proteome</keyword>
<dbReference type="EMBL" id="SDRB02006914">
    <property type="protein sequence ID" value="THG11907.1"/>
    <property type="molecule type" value="Genomic_DNA"/>
</dbReference>
<dbReference type="GO" id="GO:0015297">
    <property type="term" value="F:antiporter activity"/>
    <property type="evidence" value="ECO:0007669"/>
    <property type="project" value="UniProtKB-KW"/>
</dbReference>
<evidence type="ECO:0000256" key="2">
    <source>
        <dbReference type="ARBA" id="ARBA00022448"/>
    </source>
</evidence>
<dbReference type="GO" id="GO:0016020">
    <property type="term" value="C:membrane"/>
    <property type="evidence" value="ECO:0007669"/>
    <property type="project" value="UniProtKB-SubCell"/>
</dbReference>
<gene>
    <name evidence="14" type="ORF">TEA_004391</name>
</gene>
<proteinExistence type="inferred from homology"/>
<feature type="transmembrane region" description="Helical" evidence="12">
    <location>
        <begin position="139"/>
        <end position="165"/>
    </location>
</feature>
<evidence type="ECO:0000259" key="13">
    <source>
        <dbReference type="Pfam" id="PF01699"/>
    </source>
</evidence>
<dbReference type="Gene3D" id="1.20.1420.30">
    <property type="entry name" value="NCX, central ion-binding region"/>
    <property type="match status" value="2"/>
</dbReference>
<keyword evidence="5 12" id="KW-0812">Transmembrane</keyword>
<keyword evidence="3" id="KW-0050">Antiport</keyword>
<keyword evidence="8" id="KW-0915">Sodium</keyword>
<comment type="similarity">
    <text evidence="11">Belongs to the Ca(2+):cation antiporter (CaCA) (TC 2.A.19) family. Cation/calcium exchanger (CCX) subfamily.</text>
</comment>
<keyword evidence="2" id="KW-0813">Transport</keyword>
<dbReference type="InterPro" id="IPR044880">
    <property type="entry name" value="NCX_ion-bd_dom_sf"/>
</dbReference>
<feature type="transmembrane region" description="Helical" evidence="12">
    <location>
        <begin position="185"/>
        <end position="207"/>
    </location>
</feature>
<evidence type="ECO:0000256" key="10">
    <source>
        <dbReference type="ARBA" id="ARBA00023201"/>
    </source>
</evidence>
<dbReference type="STRING" id="542762.A0A4V3WNC0"/>
<evidence type="ECO:0000256" key="1">
    <source>
        <dbReference type="ARBA" id="ARBA00004141"/>
    </source>
</evidence>
<accession>A0A4V3WNC0</accession>
<reference evidence="14 15" key="1">
    <citation type="journal article" date="2018" name="Proc. Natl. Acad. Sci. U.S.A.">
        <title>Draft genome sequence of Camellia sinensis var. sinensis provides insights into the evolution of the tea genome and tea quality.</title>
        <authorList>
            <person name="Wei C."/>
            <person name="Yang H."/>
            <person name="Wang S."/>
            <person name="Zhao J."/>
            <person name="Liu C."/>
            <person name="Gao L."/>
            <person name="Xia E."/>
            <person name="Lu Y."/>
            <person name="Tai Y."/>
            <person name="She G."/>
            <person name="Sun J."/>
            <person name="Cao H."/>
            <person name="Tong W."/>
            <person name="Gao Q."/>
            <person name="Li Y."/>
            <person name="Deng W."/>
            <person name="Jiang X."/>
            <person name="Wang W."/>
            <person name="Chen Q."/>
            <person name="Zhang S."/>
            <person name="Li H."/>
            <person name="Wu J."/>
            <person name="Wang P."/>
            <person name="Li P."/>
            <person name="Shi C."/>
            <person name="Zheng F."/>
            <person name="Jian J."/>
            <person name="Huang B."/>
            <person name="Shan D."/>
            <person name="Shi M."/>
            <person name="Fang C."/>
            <person name="Yue Y."/>
            <person name="Li F."/>
            <person name="Li D."/>
            <person name="Wei S."/>
            <person name="Han B."/>
            <person name="Jiang C."/>
            <person name="Yin Y."/>
            <person name="Xia T."/>
            <person name="Zhang Z."/>
            <person name="Bennetzen J.L."/>
            <person name="Zhao S."/>
            <person name="Wan X."/>
        </authorList>
    </citation>
    <scope>NUCLEOTIDE SEQUENCE [LARGE SCALE GENOMIC DNA]</scope>
    <source>
        <strain evidence="15">cv. Shuchazao</strain>
        <tissue evidence="14">Leaf</tissue>
    </source>
</reference>
<evidence type="ECO:0000256" key="4">
    <source>
        <dbReference type="ARBA" id="ARBA00022538"/>
    </source>
</evidence>
<keyword evidence="10" id="KW-0406">Ion transport</keyword>
<evidence type="ECO:0000313" key="14">
    <source>
        <dbReference type="EMBL" id="THG11907.1"/>
    </source>
</evidence>
<evidence type="ECO:0000256" key="8">
    <source>
        <dbReference type="ARBA" id="ARBA00023053"/>
    </source>
</evidence>